<name>A0A921ZC60_MANSE</name>
<evidence type="ECO:0000256" key="7">
    <source>
        <dbReference type="ARBA" id="ARBA00023134"/>
    </source>
</evidence>
<dbReference type="Pfam" id="PF00709">
    <property type="entry name" value="Adenylsucc_synt"/>
    <property type="match status" value="1"/>
</dbReference>
<comment type="catalytic activity">
    <reaction evidence="8 9">
        <text>IMP + L-aspartate + GTP = N(6)-(1,2-dicarboxyethyl)-AMP + GDP + phosphate + 2 H(+)</text>
        <dbReference type="Rhea" id="RHEA:15753"/>
        <dbReference type="ChEBI" id="CHEBI:15378"/>
        <dbReference type="ChEBI" id="CHEBI:29991"/>
        <dbReference type="ChEBI" id="CHEBI:37565"/>
        <dbReference type="ChEBI" id="CHEBI:43474"/>
        <dbReference type="ChEBI" id="CHEBI:57567"/>
        <dbReference type="ChEBI" id="CHEBI:58053"/>
        <dbReference type="ChEBI" id="CHEBI:58189"/>
        <dbReference type="EC" id="6.3.4.4"/>
    </reaction>
</comment>
<keyword evidence="7 9" id="KW-0342">GTP-binding</keyword>
<feature type="active site" description="Proton donor" evidence="9">
    <location>
        <position position="12"/>
    </location>
</feature>
<evidence type="ECO:0000256" key="6">
    <source>
        <dbReference type="ARBA" id="ARBA00022842"/>
    </source>
</evidence>
<keyword evidence="5 9" id="KW-0658">Purine biosynthesis</keyword>
<keyword evidence="2 9" id="KW-0436">Ligase</keyword>
<dbReference type="NCBIfam" id="NF002223">
    <property type="entry name" value="PRK01117.1"/>
    <property type="match status" value="1"/>
</dbReference>
<evidence type="ECO:0000256" key="3">
    <source>
        <dbReference type="ARBA" id="ARBA00022723"/>
    </source>
</evidence>
<reference evidence="11" key="2">
    <citation type="submission" date="2020-12" db="EMBL/GenBank/DDBJ databases">
        <authorList>
            <person name="Kanost M."/>
        </authorList>
    </citation>
    <scope>NUCLEOTIDE SEQUENCE</scope>
</reference>
<reference evidence="11" key="1">
    <citation type="journal article" date="2016" name="Insect Biochem. Mol. Biol.">
        <title>Multifaceted biological insights from a draft genome sequence of the tobacco hornworm moth, Manduca sexta.</title>
        <authorList>
            <person name="Kanost M.R."/>
            <person name="Arrese E.L."/>
            <person name="Cao X."/>
            <person name="Chen Y.R."/>
            <person name="Chellapilla S."/>
            <person name="Goldsmith M.R."/>
            <person name="Grosse-Wilde E."/>
            <person name="Heckel D.G."/>
            <person name="Herndon N."/>
            <person name="Jiang H."/>
            <person name="Papanicolaou A."/>
            <person name="Qu J."/>
            <person name="Soulages J.L."/>
            <person name="Vogel H."/>
            <person name="Walters J."/>
            <person name="Waterhouse R.M."/>
            <person name="Ahn S.J."/>
            <person name="Almeida F.C."/>
            <person name="An C."/>
            <person name="Aqrawi P."/>
            <person name="Bretschneider A."/>
            <person name="Bryant W.B."/>
            <person name="Bucks S."/>
            <person name="Chao H."/>
            <person name="Chevignon G."/>
            <person name="Christen J.M."/>
            <person name="Clarke D.F."/>
            <person name="Dittmer N.T."/>
            <person name="Ferguson L.C.F."/>
            <person name="Garavelou S."/>
            <person name="Gordon K.H.J."/>
            <person name="Gunaratna R.T."/>
            <person name="Han Y."/>
            <person name="Hauser F."/>
            <person name="He Y."/>
            <person name="Heidel-Fischer H."/>
            <person name="Hirsh A."/>
            <person name="Hu Y."/>
            <person name="Jiang H."/>
            <person name="Kalra D."/>
            <person name="Klinner C."/>
            <person name="Konig C."/>
            <person name="Kovar C."/>
            <person name="Kroll A.R."/>
            <person name="Kuwar S.S."/>
            <person name="Lee S.L."/>
            <person name="Lehman R."/>
            <person name="Li K."/>
            <person name="Li Z."/>
            <person name="Liang H."/>
            <person name="Lovelace S."/>
            <person name="Lu Z."/>
            <person name="Mansfield J.H."/>
            <person name="McCulloch K.J."/>
            <person name="Mathew T."/>
            <person name="Morton B."/>
            <person name="Muzny D.M."/>
            <person name="Neunemann D."/>
            <person name="Ongeri F."/>
            <person name="Pauchet Y."/>
            <person name="Pu L.L."/>
            <person name="Pyrousis I."/>
            <person name="Rao X.J."/>
            <person name="Redding A."/>
            <person name="Roesel C."/>
            <person name="Sanchez-Gracia A."/>
            <person name="Schaack S."/>
            <person name="Shukla A."/>
            <person name="Tetreau G."/>
            <person name="Wang Y."/>
            <person name="Xiong G.H."/>
            <person name="Traut W."/>
            <person name="Walsh T.K."/>
            <person name="Worley K.C."/>
            <person name="Wu D."/>
            <person name="Wu W."/>
            <person name="Wu Y.Q."/>
            <person name="Zhang X."/>
            <person name="Zou Z."/>
            <person name="Zucker H."/>
            <person name="Briscoe A.D."/>
            <person name="Burmester T."/>
            <person name="Clem R.J."/>
            <person name="Feyereisen R."/>
            <person name="Grimmelikhuijzen C.J.P."/>
            <person name="Hamodrakas S.J."/>
            <person name="Hansson B.S."/>
            <person name="Huguet E."/>
            <person name="Jermiin L.S."/>
            <person name="Lan Q."/>
            <person name="Lehman H.K."/>
            <person name="Lorenzen M."/>
            <person name="Merzendorfer H."/>
            <person name="Michalopoulos I."/>
            <person name="Morton D.B."/>
            <person name="Muthukrishnan S."/>
            <person name="Oakeshott J.G."/>
            <person name="Palmer W."/>
            <person name="Park Y."/>
            <person name="Passarelli A.L."/>
            <person name="Rozas J."/>
            <person name="Schwartz L.M."/>
            <person name="Smith W."/>
            <person name="Southgate A."/>
            <person name="Vilcinskas A."/>
            <person name="Vogt R."/>
            <person name="Wang P."/>
            <person name="Werren J."/>
            <person name="Yu X.Q."/>
            <person name="Zhou J.J."/>
            <person name="Brown S.J."/>
            <person name="Scherer S.E."/>
            <person name="Richards S."/>
            <person name="Blissard G.W."/>
        </authorList>
    </citation>
    <scope>NUCLEOTIDE SEQUENCE</scope>
</reference>
<dbReference type="HAMAP" id="MF_00011">
    <property type="entry name" value="Adenylosucc_synth"/>
    <property type="match status" value="1"/>
</dbReference>
<comment type="subcellular location">
    <subcellularLocation>
        <location evidence="9">Cytoplasm</location>
    </subcellularLocation>
</comment>
<dbReference type="EMBL" id="JH668487">
    <property type="protein sequence ID" value="KAG6455277.1"/>
    <property type="molecule type" value="Genomic_DNA"/>
</dbReference>
<feature type="binding site" evidence="9">
    <location>
        <position position="115"/>
    </location>
    <ligand>
        <name>IMP</name>
        <dbReference type="ChEBI" id="CHEBI:58053"/>
        <note>ligand shared between dimeric partners</note>
    </ligand>
</feature>
<proteinExistence type="inferred from homology"/>
<dbReference type="PANTHER" id="PTHR11846:SF0">
    <property type="entry name" value="ADENYLOSUCCINATE SYNTHETASE"/>
    <property type="match status" value="1"/>
</dbReference>
<keyword evidence="3 9" id="KW-0479">Metal-binding</keyword>
<feature type="binding site" evidence="9">
    <location>
        <begin position="11"/>
        <end position="13"/>
    </location>
    <ligand>
        <name>GTP</name>
        <dbReference type="ChEBI" id="CHEBI:37565"/>
    </ligand>
</feature>
<dbReference type="GO" id="GO:0004019">
    <property type="term" value="F:adenylosuccinate synthase activity"/>
    <property type="evidence" value="ECO:0007669"/>
    <property type="project" value="UniProtKB-UniRule"/>
</dbReference>
<dbReference type="FunFam" id="1.10.300.10:FF:000002">
    <property type="entry name" value="Adenylosuccinate synthetase, chloroplastic"/>
    <property type="match status" value="1"/>
</dbReference>
<dbReference type="InterPro" id="IPR001114">
    <property type="entry name" value="Adenylosuccinate_synthetase"/>
</dbReference>
<feature type="binding site" evidence="9">
    <location>
        <position position="274"/>
    </location>
    <ligand>
        <name>GTP</name>
        <dbReference type="ChEBI" id="CHEBI:37565"/>
    </ligand>
</feature>
<feature type="binding site" evidence="9">
    <location>
        <begin position="9"/>
        <end position="12"/>
    </location>
    <ligand>
        <name>IMP</name>
        <dbReference type="ChEBI" id="CHEBI:58053"/>
    </ligand>
</feature>
<feature type="binding site" evidence="9">
    <location>
        <position position="208"/>
    </location>
    <ligand>
        <name>IMP</name>
        <dbReference type="ChEBI" id="CHEBI:58053"/>
    </ligand>
</feature>
<dbReference type="SMART" id="SM00788">
    <property type="entry name" value="Adenylsucc_synt"/>
    <property type="match status" value="1"/>
</dbReference>
<dbReference type="FunFam" id="3.90.170.10:FF:000001">
    <property type="entry name" value="Adenylosuccinate synthetase"/>
    <property type="match status" value="1"/>
</dbReference>
<comment type="subunit">
    <text evidence="1 9">Homodimer.</text>
</comment>
<comment type="caution">
    <text evidence="9">Lacks conserved residue(s) required for the propagation of feature annotation.</text>
</comment>
<feature type="binding site" evidence="9">
    <location>
        <begin position="300"/>
        <end position="302"/>
    </location>
    <ligand>
        <name>GTP</name>
        <dbReference type="ChEBI" id="CHEBI:37565"/>
    </ligand>
</feature>
<feature type="binding site" evidence="9">
    <location>
        <position position="11"/>
    </location>
    <ligand>
        <name>Mg(2+)</name>
        <dbReference type="ChEBI" id="CHEBI:18420"/>
    </ligand>
</feature>
<keyword evidence="6 9" id="KW-0460">Magnesium</keyword>
<dbReference type="GO" id="GO:0000287">
    <property type="term" value="F:magnesium ion binding"/>
    <property type="evidence" value="ECO:0007669"/>
    <property type="project" value="UniProtKB-UniRule"/>
</dbReference>
<evidence type="ECO:0000256" key="8">
    <source>
        <dbReference type="ARBA" id="ARBA00050432"/>
    </source>
</evidence>
<keyword evidence="12" id="KW-1185">Reference proteome</keyword>
<dbReference type="PANTHER" id="PTHR11846">
    <property type="entry name" value="ADENYLOSUCCINATE SYNTHETASE"/>
    <property type="match status" value="1"/>
</dbReference>
<dbReference type="Proteomes" id="UP000791440">
    <property type="component" value="Unassembled WGS sequence"/>
</dbReference>
<feature type="binding site" evidence="9">
    <location>
        <position position="101"/>
    </location>
    <ligand>
        <name>IMP</name>
        <dbReference type="ChEBI" id="CHEBI:58053"/>
    </ligand>
</feature>
<feature type="binding site" evidence="9">
    <location>
        <begin position="382"/>
        <end position="384"/>
    </location>
    <ligand>
        <name>GTP</name>
        <dbReference type="ChEBI" id="CHEBI:37565"/>
    </ligand>
</feature>
<comment type="function">
    <text evidence="9">Plays an important role in the de novo pathway and in the salvage pathway of purine nucleotide biosynthesis. Catalyzes the first commited step in the biosynthesis of AMP from IMP.</text>
</comment>
<dbReference type="CDD" id="cd03108">
    <property type="entry name" value="AdSS"/>
    <property type="match status" value="1"/>
</dbReference>
<feature type="binding site" evidence="9">
    <location>
        <position position="193"/>
    </location>
    <ligand>
        <name>IMP</name>
        <dbReference type="ChEBI" id="CHEBI:58053"/>
    </ligand>
</feature>
<organism evidence="11 12">
    <name type="scientific">Manduca sexta</name>
    <name type="common">Tobacco hawkmoth</name>
    <name type="synonym">Tobacco hornworm</name>
    <dbReference type="NCBI Taxonomy" id="7130"/>
    <lineage>
        <taxon>Eukaryota</taxon>
        <taxon>Metazoa</taxon>
        <taxon>Ecdysozoa</taxon>
        <taxon>Arthropoda</taxon>
        <taxon>Hexapoda</taxon>
        <taxon>Insecta</taxon>
        <taxon>Pterygota</taxon>
        <taxon>Neoptera</taxon>
        <taxon>Endopterygota</taxon>
        <taxon>Lepidoptera</taxon>
        <taxon>Glossata</taxon>
        <taxon>Ditrysia</taxon>
        <taxon>Bombycoidea</taxon>
        <taxon>Sphingidae</taxon>
        <taxon>Sphinginae</taxon>
        <taxon>Sphingini</taxon>
        <taxon>Manduca</taxon>
    </lineage>
</organism>
<evidence type="ECO:0000256" key="10">
    <source>
        <dbReference type="PROSITE-ProRule" id="PRU10134"/>
    </source>
</evidence>
<dbReference type="GO" id="GO:0005525">
    <property type="term" value="F:GTP binding"/>
    <property type="evidence" value="ECO:0007669"/>
    <property type="project" value="UniProtKB-UniRule"/>
</dbReference>
<evidence type="ECO:0000256" key="9">
    <source>
        <dbReference type="HAMAP-Rule" id="MF_03125"/>
    </source>
</evidence>
<dbReference type="AlphaFoldDB" id="A0A921ZC60"/>
<evidence type="ECO:0000256" key="5">
    <source>
        <dbReference type="ARBA" id="ARBA00022755"/>
    </source>
</evidence>
<feature type="active site" evidence="10">
    <location>
        <position position="112"/>
    </location>
</feature>
<feature type="binding site" evidence="9">
    <location>
        <position position="272"/>
    </location>
    <ligand>
        <name>IMP</name>
        <dbReference type="ChEBI" id="CHEBI:58053"/>
    </ligand>
</feature>
<evidence type="ECO:0000256" key="2">
    <source>
        <dbReference type="ARBA" id="ARBA00022598"/>
    </source>
</evidence>
<dbReference type="GO" id="GO:0044208">
    <property type="term" value="P:'de novo' AMP biosynthetic process"/>
    <property type="evidence" value="ECO:0007669"/>
    <property type="project" value="UniProtKB-UniRule"/>
</dbReference>
<dbReference type="NCBIfam" id="TIGR00184">
    <property type="entry name" value="purA"/>
    <property type="match status" value="1"/>
</dbReference>
<comment type="caution">
    <text evidence="11">The sequence shown here is derived from an EMBL/GenBank/DDBJ whole genome shotgun (WGS) entry which is preliminary data.</text>
</comment>
<evidence type="ECO:0000313" key="11">
    <source>
        <dbReference type="EMBL" id="KAG6455277.1"/>
    </source>
</evidence>
<evidence type="ECO:0000313" key="12">
    <source>
        <dbReference type="Proteomes" id="UP000791440"/>
    </source>
</evidence>
<dbReference type="GO" id="GO:0046040">
    <property type="term" value="P:IMP metabolic process"/>
    <property type="evidence" value="ECO:0007669"/>
    <property type="project" value="TreeGrafter"/>
</dbReference>
<comment type="cofactor">
    <cofactor evidence="9">
        <name>Mg(2+)</name>
        <dbReference type="ChEBI" id="CHEBI:18420"/>
    </cofactor>
    <text evidence="9">Binds 1 Mg(2+) ion per subunit.</text>
</comment>
<feature type="binding site" evidence="9">
    <location>
        <begin position="268"/>
        <end position="274"/>
    </location>
    <ligand>
        <name>substrate</name>
    </ligand>
</feature>
<dbReference type="InterPro" id="IPR033128">
    <property type="entry name" value="Adenylosuccin_syn_Lys_AS"/>
</dbReference>
<comment type="pathway">
    <text evidence="9">Purine metabolism; AMP biosynthesis via de novo pathway; AMP from IMP: step 1/2.</text>
</comment>
<dbReference type="PROSITE" id="PS00513">
    <property type="entry name" value="ADENYLOSUCCIN_SYN_2"/>
    <property type="match status" value="1"/>
</dbReference>
<dbReference type="EC" id="6.3.4.4" evidence="9"/>
<gene>
    <name evidence="11" type="ORF">O3G_MSEX009125</name>
</gene>
<comment type="similarity">
    <text evidence="9">Belongs to the adenylosuccinate synthetase family.</text>
</comment>
<keyword evidence="4 9" id="KW-0547">Nucleotide-binding</keyword>
<protein>
    <recommendedName>
        <fullName evidence="9">Adenylosuccinate synthetase</fullName>
        <shortName evidence="9">AMPSase</shortName>
        <shortName evidence="9">AdSS</shortName>
        <ecNumber evidence="9">6.3.4.4</ecNumber>
    </recommendedName>
    <alternativeName>
        <fullName evidence="9">IMP--aspartate ligase</fullName>
    </alternativeName>
</protein>
<accession>A0A921ZC60</accession>
<keyword evidence="9" id="KW-0963">Cytoplasm</keyword>
<sequence>MLVKQGGNNAGHTVVVDGKEFDFHLLPSGIINQKCTSVIGNGVVIHLPGLFEELKKNELKGMKGCESRLVISDRAHIVFDIHQQVDGLQEAEKGKNSLGTTKKGIGPTYSAKATRNGIRIGDLLGEFSLFEDKYRTLVASYKRMFPSLEVDIETELAKYREYAEKVRPMVRDTVSYLHKEIAAGKKVLVEGANAAMLDIDFGTYPYVTSSNCSIGGVCTGLGVPPRVLGAVLGVVKAYTTRVGDGPFPTELHDETGRLLQDRGHEVGVTTKRVRRCGWLDLVVVRYTAMVNGYTSLCLTKLDILDTLKEIKVGVAYKLNGKKIDYFPSSMTELSNVEVEYITLPGWACSIEDVRELSKLPEQAKNYVKAIEDFLQIPVKYIGVGQGRESIISVA</sequence>
<evidence type="ECO:0000256" key="1">
    <source>
        <dbReference type="ARBA" id="ARBA00011738"/>
    </source>
</evidence>
<evidence type="ECO:0000256" key="4">
    <source>
        <dbReference type="ARBA" id="ARBA00022741"/>
    </source>
</evidence>
<dbReference type="GO" id="GO:0005737">
    <property type="term" value="C:cytoplasm"/>
    <property type="evidence" value="ECO:0007669"/>
    <property type="project" value="UniProtKB-SubCell"/>
</dbReference>